<dbReference type="SUPFAM" id="SSF52540">
    <property type="entry name" value="P-loop containing nucleoside triphosphate hydrolases"/>
    <property type="match status" value="1"/>
</dbReference>
<dbReference type="GO" id="GO:0005524">
    <property type="term" value="F:ATP binding"/>
    <property type="evidence" value="ECO:0007669"/>
    <property type="project" value="UniProtKB-KW"/>
</dbReference>
<dbReference type="GO" id="GO:0005886">
    <property type="term" value="C:plasma membrane"/>
    <property type="evidence" value="ECO:0007669"/>
    <property type="project" value="TreeGrafter"/>
</dbReference>
<keyword evidence="6" id="KW-1185">Reference proteome</keyword>
<dbReference type="RefSeq" id="WP_183359656.1">
    <property type="nucleotide sequence ID" value="NZ_BLXZ01000001.1"/>
</dbReference>
<keyword evidence="2" id="KW-0547">Nucleotide-binding</keyword>
<evidence type="ECO:0000259" key="4">
    <source>
        <dbReference type="PROSITE" id="PS50893"/>
    </source>
</evidence>
<dbReference type="PANTHER" id="PTHR45772:SF7">
    <property type="entry name" value="AMINO ACID ABC TRANSPORTER ATP-BINDING PROTEIN"/>
    <property type="match status" value="1"/>
</dbReference>
<dbReference type="GO" id="GO:0016887">
    <property type="term" value="F:ATP hydrolysis activity"/>
    <property type="evidence" value="ECO:0007669"/>
    <property type="project" value="InterPro"/>
</dbReference>
<dbReference type="PROSITE" id="PS50893">
    <property type="entry name" value="ABC_TRANSPORTER_2"/>
    <property type="match status" value="1"/>
</dbReference>
<dbReference type="PANTHER" id="PTHR45772">
    <property type="entry name" value="CONSERVED COMPONENT OF ABC TRANSPORTER FOR NATURAL AMINO ACIDS-RELATED"/>
    <property type="match status" value="1"/>
</dbReference>
<evidence type="ECO:0000256" key="1">
    <source>
        <dbReference type="ARBA" id="ARBA00022448"/>
    </source>
</evidence>
<organism evidence="5 6">
    <name type="scientific">Geomonas limicola</name>
    <dbReference type="NCBI Taxonomy" id="2740186"/>
    <lineage>
        <taxon>Bacteria</taxon>
        <taxon>Pseudomonadati</taxon>
        <taxon>Thermodesulfobacteriota</taxon>
        <taxon>Desulfuromonadia</taxon>
        <taxon>Geobacterales</taxon>
        <taxon>Geobacteraceae</taxon>
        <taxon>Geomonas</taxon>
    </lineage>
</organism>
<dbReference type="InterPro" id="IPR032823">
    <property type="entry name" value="BCA_ABC_TP_C"/>
</dbReference>
<gene>
    <name evidence="5" type="ORF">GMLC_07150</name>
</gene>
<dbReference type="CDD" id="cd03219">
    <property type="entry name" value="ABC_Mj1267_LivG_branched"/>
    <property type="match status" value="1"/>
</dbReference>
<evidence type="ECO:0000256" key="2">
    <source>
        <dbReference type="ARBA" id="ARBA00022741"/>
    </source>
</evidence>
<keyword evidence="3 5" id="KW-0067">ATP-binding</keyword>
<dbReference type="GO" id="GO:1903806">
    <property type="term" value="P:L-isoleucine import across plasma membrane"/>
    <property type="evidence" value="ECO:0007669"/>
    <property type="project" value="TreeGrafter"/>
</dbReference>
<dbReference type="FunFam" id="3.40.50.300:FF:000421">
    <property type="entry name" value="Branched-chain amino acid ABC transporter ATP-binding protein"/>
    <property type="match status" value="1"/>
</dbReference>
<name>A0A6V8N3P4_9BACT</name>
<reference evidence="6" key="1">
    <citation type="submission" date="2020-06" db="EMBL/GenBank/DDBJ databases">
        <title>Draft genomic sequecing of Geomonas sp. Red745.</title>
        <authorList>
            <person name="Itoh H."/>
            <person name="Xu Z.X."/>
            <person name="Ushijima N."/>
            <person name="Masuda Y."/>
            <person name="Shiratori Y."/>
            <person name="Senoo K."/>
        </authorList>
    </citation>
    <scope>NUCLEOTIDE SEQUENCE [LARGE SCALE GENOMIC DNA]</scope>
    <source>
        <strain evidence="6">Red745</strain>
    </source>
</reference>
<dbReference type="Pfam" id="PF00005">
    <property type="entry name" value="ABC_tran"/>
    <property type="match status" value="1"/>
</dbReference>
<keyword evidence="1" id="KW-0813">Transport</keyword>
<dbReference type="GO" id="GO:0015808">
    <property type="term" value="P:L-alanine transport"/>
    <property type="evidence" value="ECO:0007669"/>
    <property type="project" value="TreeGrafter"/>
</dbReference>
<dbReference type="InterPro" id="IPR003439">
    <property type="entry name" value="ABC_transporter-like_ATP-bd"/>
</dbReference>
<proteinExistence type="predicted"/>
<evidence type="ECO:0000313" key="5">
    <source>
        <dbReference type="EMBL" id="GFO67136.1"/>
    </source>
</evidence>
<dbReference type="SMART" id="SM00382">
    <property type="entry name" value="AAA"/>
    <property type="match status" value="1"/>
</dbReference>
<evidence type="ECO:0000313" key="6">
    <source>
        <dbReference type="Proteomes" id="UP000587586"/>
    </source>
</evidence>
<feature type="domain" description="ABC transporter" evidence="4">
    <location>
        <begin position="6"/>
        <end position="238"/>
    </location>
</feature>
<dbReference type="Proteomes" id="UP000587586">
    <property type="component" value="Unassembled WGS sequence"/>
</dbReference>
<protein>
    <submittedName>
        <fullName evidence="5">ABC transporter ATP-binding protein</fullName>
    </submittedName>
</protein>
<sequence length="241" mass="25595">MSETILTVDSVTKCFGGLTAVDDVSFTVQKGEIVGLIGPNGAGKTTLFNVISGYYSPTKGSVVFQGNDISGKPPYHLAGVGIGRTFQVVKPFAGLTVLENVVIASFLKHPKRTDAERHAWQVLETTGLADRAHVSAAGLTLAGRKRLEISKALALEPAFLLLDEVVAGLNPTEADRTVELIMKLKGQGLTILIVEHIMRVIMNISDRLVVLNFGRKIAEGTPAEVCGDAQVIQAYLGEAAA</sequence>
<comment type="caution">
    <text evidence="5">The sequence shown here is derived from an EMBL/GenBank/DDBJ whole genome shotgun (WGS) entry which is preliminary data.</text>
</comment>
<dbReference type="Gene3D" id="3.40.50.300">
    <property type="entry name" value="P-loop containing nucleotide triphosphate hydrolases"/>
    <property type="match status" value="1"/>
</dbReference>
<dbReference type="GO" id="GO:0015188">
    <property type="term" value="F:L-isoleucine transmembrane transporter activity"/>
    <property type="evidence" value="ECO:0007669"/>
    <property type="project" value="TreeGrafter"/>
</dbReference>
<accession>A0A6V8N3P4</accession>
<dbReference type="InterPro" id="IPR051120">
    <property type="entry name" value="ABC_AA/LPS_Transport"/>
</dbReference>
<dbReference type="InterPro" id="IPR027417">
    <property type="entry name" value="P-loop_NTPase"/>
</dbReference>
<dbReference type="GO" id="GO:0015192">
    <property type="term" value="F:L-phenylalanine transmembrane transporter activity"/>
    <property type="evidence" value="ECO:0007669"/>
    <property type="project" value="TreeGrafter"/>
</dbReference>
<dbReference type="EMBL" id="BLXZ01000001">
    <property type="protein sequence ID" value="GFO67136.1"/>
    <property type="molecule type" value="Genomic_DNA"/>
</dbReference>
<dbReference type="GO" id="GO:0005304">
    <property type="term" value="F:L-valine transmembrane transporter activity"/>
    <property type="evidence" value="ECO:0007669"/>
    <property type="project" value="TreeGrafter"/>
</dbReference>
<dbReference type="AlphaFoldDB" id="A0A6V8N3P4"/>
<dbReference type="GO" id="GO:0042941">
    <property type="term" value="P:D-alanine transmembrane transport"/>
    <property type="evidence" value="ECO:0007669"/>
    <property type="project" value="TreeGrafter"/>
</dbReference>
<dbReference type="Pfam" id="PF12399">
    <property type="entry name" value="BCA_ABC_TP_C"/>
    <property type="match status" value="1"/>
</dbReference>
<evidence type="ECO:0000256" key="3">
    <source>
        <dbReference type="ARBA" id="ARBA00022840"/>
    </source>
</evidence>
<dbReference type="GO" id="GO:1903805">
    <property type="term" value="P:L-valine import across plasma membrane"/>
    <property type="evidence" value="ECO:0007669"/>
    <property type="project" value="TreeGrafter"/>
</dbReference>
<dbReference type="InterPro" id="IPR003593">
    <property type="entry name" value="AAA+_ATPase"/>
</dbReference>